<dbReference type="InterPro" id="IPR024041">
    <property type="entry name" value="NH4_transpt_AmtB-like_dom"/>
</dbReference>
<proteinExistence type="inferred from homology"/>
<evidence type="ECO:0000256" key="1">
    <source>
        <dbReference type="ARBA" id="ARBA00004141"/>
    </source>
</evidence>
<dbReference type="Proteomes" id="UP000318055">
    <property type="component" value="Chromosome"/>
</dbReference>
<keyword evidence="4 8" id="KW-0812">Transmembrane</keyword>
<feature type="transmembrane region" description="Helical" evidence="8">
    <location>
        <begin position="73"/>
        <end position="94"/>
    </location>
</feature>
<evidence type="ECO:0000256" key="2">
    <source>
        <dbReference type="ARBA" id="ARBA00005887"/>
    </source>
</evidence>
<feature type="transmembrane region" description="Helical" evidence="8">
    <location>
        <begin position="203"/>
        <end position="224"/>
    </location>
</feature>
<evidence type="ECO:0000256" key="4">
    <source>
        <dbReference type="ARBA" id="ARBA00022692"/>
    </source>
</evidence>
<evidence type="ECO:0000256" key="8">
    <source>
        <dbReference type="RuleBase" id="RU362002"/>
    </source>
</evidence>
<evidence type="ECO:0000259" key="10">
    <source>
        <dbReference type="Pfam" id="PF00909"/>
    </source>
</evidence>
<evidence type="ECO:0000313" key="11">
    <source>
        <dbReference type="EMBL" id="QDX27059.1"/>
    </source>
</evidence>
<dbReference type="Pfam" id="PF00909">
    <property type="entry name" value="Ammonium_transp"/>
    <property type="match status" value="1"/>
</dbReference>
<dbReference type="SUPFAM" id="SSF111352">
    <property type="entry name" value="Ammonium transporter"/>
    <property type="match status" value="1"/>
</dbReference>
<dbReference type="EMBL" id="CP042239">
    <property type="protein sequence ID" value="QDX27059.1"/>
    <property type="molecule type" value="Genomic_DNA"/>
</dbReference>
<comment type="subcellular location">
    <subcellularLocation>
        <location evidence="8">Cell membrane</location>
        <topology evidence="8">Multi-pass membrane protein</topology>
    </subcellularLocation>
    <subcellularLocation>
        <location evidence="1">Membrane</location>
        <topology evidence="1">Multi-pass membrane protein</topology>
    </subcellularLocation>
</comment>
<gene>
    <name evidence="11" type="ORF">FPZ54_14290</name>
</gene>
<comment type="similarity">
    <text evidence="2 8">Belongs to the ammonia transporter channel (TC 1.A.11.2) family.</text>
</comment>
<dbReference type="GO" id="GO:0005886">
    <property type="term" value="C:plasma membrane"/>
    <property type="evidence" value="ECO:0007669"/>
    <property type="project" value="UniProtKB-SubCell"/>
</dbReference>
<dbReference type="InterPro" id="IPR029020">
    <property type="entry name" value="Ammonium/urea_transptr"/>
</dbReference>
<dbReference type="PROSITE" id="PS01219">
    <property type="entry name" value="AMMONIUM_TRANSP"/>
    <property type="match status" value="1"/>
</dbReference>
<dbReference type="Gene3D" id="1.10.3430.10">
    <property type="entry name" value="Ammonium transporter AmtB like domains"/>
    <property type="match status" value="1"/>
</dbReference>
<keyword evidence="7 8" id="KW-0924">Ammonia transport</keyword>
<sequence length="447" mass="45944">MKTALKIAAGASVALFAAMPAWAQDAAAAAAPTPDKGDTAWMMTATVLVMAMIVPGLALFYGGLVRTKNMASVLTQVLGVAAFAMLLWVMYGYALSFGGDANQFISTGKFLLAGVTADSNVATFTDGVVIPEFVFIAFQMTFSAITVALVIGGLVERMKFSGLMVFALIWLTIVYYPIAHMVWYLGGTDAATGLIFGWGALDFAGGTVVHINAGVSALVGAIILGKRTGYPTERMAPHSLTMTLIGTGLLWVGWFGFNAGSALEANGSAGLALINTFVATAAGVLFWMLTERVLGHKPSLLGACSGAIAGLVAVTPAAGNSGPFGAILLGAIAGVICAIFVVSIKPKLKIDESLDAFGIHALGGIIGSILTAVTMLPALGGPGAADYELGAQLWIQIKSVGVAIIWAGVGSAIAFTIAKALTGLRVSPEVEQEGLDLGEHGERAYNY</sequence>
<dbReference type="PRINTS" id="PR00342">
    <property type="entry name" value="RHESUSRHD"/>
</dbReference>
<keyword evidence="6 8" id="KW-0472">Membrane</keyword>
<feature type="transmembrane region" description="Helical" evidence="8">
    <location>
        <begin position="133"/>
        <end position="155"/>
    </location>
</feature>
<evidence type="ECO:0000256" key="7">
    <source>
        <dbReference type="ARBA" id="ARBA00023177"/>
    </source>
</evidence>
<feature type="domain" description="Ammonium transporter AmtB-like" evidence="10">
    <location>
        <begin position="40"/>
        <end position="445"/>
    </location>
</feature>
<keyword evidence="9" id="KW-0732">Signal</keyword>
<feature type="transmembrane region" description="Helical" evidence="8">
    <location>
        <begin position="300"/>
        <end position="318"/>
    </location>
</feature>
<dbReference type="KEGG" id="ssua:FPZ54_14290"/>
<feature type="signal peptide" evidence="9">
    <location>
        <begin position="1"/>
        <end position="23"/>
    </location>
</feature>
<feature type="transmembrane region" description="Helical" evidence="8">
    <location>
        <begin position="324"/>
        <end position="344"/>
    </location>
</feature>
<dbReference type="AlphaFoldDB" id="A0A518RI13"/>
<evidence type="ECO:0000256" key="9">
    <source>
        <dbReference type="SAM" id="SignalP"/>
    </source>
</evidence>
<protein>
    <recommendedName>
        <fullName evidence="8">Ammonium transporter</fullName>
    </recommendedName>
</protein>
<evidence type="ECO:0000256" key="3">
    <source>
        <dbReference type="ARBA" id="ARBA00022448"/>
    </source>
</evidence>
<feature type="transmembrane region" description="Helical" evidence="8">
    <location>
        <begin position="356"/>
        <end position="379"/>
    </location>
</feature>
<keyword evidence="3 8" id="KW-0813">Transport</keyword>
<dbReference type="InterPro" id="IPR002229">
    <property type="entry name" value="RhesusRHD"/>
</dbReference>
<keyword evidence="5 8" id="KW-1133">Transmembrane helix</keyword>
<evidence type="ECO:0000256" key="6">
    <source>
        <dbReference type="ARBA" id="ARBA00023136"/>
    </source>
</evidence>
<dbReference type="GO" id="GO:0008519">
    <property type="term" value="F:ammonium channel activity"/>
    <property type="evidence" value="ECO:0007669"/>
    <property type="project" value="InterPro"/>
</dbReference>
<evidence type="ECO:0000313" key="12">
    <source>
        <dbReference type="Proteomes" id="UP000318055"/>
    </source>
</evidence>
<feature type="transmembrane region" description="Helical" evidence="8">
    <location>
        <begin position="269"/>
        <end position="288"/>
    </location>
</feature>
<evidence type="ECO:0000256" key="5">
    <source>
        <dbReference type="ARBA" id="ARBA00022989"/>
    </source>
</evidence>
<accession>A0A518RI13</accession>
<dbReference type="PANTHER" id="PTHR43029:SF10">
    <property type="entry name" value="AMMONIUM TRANSPORTER MEP2"/>
    <property type="match status" value="1"/>
</dbReference>
<dbReference type="InterPro" id="IPR018047">
    <property type="entry name" value="Ammonium_transpt_CS"/>
</dbReference>
<reference evidence="11 12" key="1">
    <citation type="submission" date="2019-07" db="EMBL/GenBank/DDBJ databases">
        <title>Sphingomonas alkalisoli sp. nov., isolated from rhizosphere soil of Suaedae salsa.</title>
        <authorList>
            <person name="Zhang H."/>
            <person name="Xu L."/>
            <person name="Zhang J.-X."/>
            <person name="Sun J.-Q."/>
        </authorList>
    </citation>
    <scope>NUCLEOTIDE SEQUENCE [LARGE SCALE GENOMIC DNA]</scope>
    <source>
        <strain evidence="11 12">XS-10</strain>
    </source>
</reference>
<dbReference type="InterPro" id="IPR001905">
    <property type="entry name" value="Ammonium_transpt"/>
</dbReference>
<name>A0A518RI13_9SPHN</name>
<dbReference type="PANTHER" id="PTHR43029">
    <property type="entry name" value="AMMONIUM TRANSPORTER MEP2"/>
    <property type="match status" value="1"/>
</dbReference>
<dbReference type="NCBIfam" id="TIGR00836">
    <property type="entry name" value="amt"/>
    <property type="match status" value="1"/>
</dbReference>
<dbReference type="OrthoDB" id="9814202at2"/>
<feature type="transmembrane region" description="Helical" evidence="8">
    <location>
        <begin position="399"/>
        <end position="418"/>
    </location>
</feature>
<keyword evidence="12" id="KW-1185">Reference proteome</keyword>
<organism evidence="11 12">
    <name type="scientific">Sphingomonas suaedae</name>
    <dbReference type="NCBI Taxonomy" id="2599297"/>
    <lineage>
        <taxon>Bacteria</taxon>
        <taxon>Pseudomonadati</taxon>
        <taxon>Pseudomonadota</taxon>
        <taxon>Alphaproteobacteria</taxon>
        <taxon>Sphingomonadales</taxon>
        <taxon>Sphingomonadaceae</taxon>
        <taxon>Sphingomonas</taxon>
    </lineage>
</organism>
<feature type="transmembrane region" description="Helical" evidence="8">
    <location>
        <begin position="236"/>
        <end position="257"/>
    </location>
</feature>
<dbReference type="RefSeq" id="WP_145848268.1">
    <property type="nucleotide sequence ID" value="NZ_CP042239.1"/>
</dbReference>
<feature type="transmembrane region" description="Helical" evidence="8">
    <location>
        <begin position="40"/>
        <end position="61"/>
    </location>
</feature>
<feature type="transmembrane region" description="Helical" evidence="8">
    <location>
        <begin position="162"/>
        <end position="183"/>
    </location>
</feature>
<feature type="chain" id="PRO_5021784716" description="Ammonium transporter" evidence="9">
    <location>
        <begin position="24"/>
        <end position="447"/>
    </location>
</feature>